<evidence type="ECO:0000256" key="1">
    <source>
        <dbReference type="ARBA" id="ARBA00004651"/>
    </source>
</evidence>
<keyword evidence="10" id="KW-1185">Reference proteome</keyword>
<dbReference type="PANTHER" id="PTHR32234:SF3">
    <property type="entry name" value="SUPPRESSION OF COPPER SENSITIVITY PROTEIN"/>
    <property type="match status" value="1"/>
</dbReference>
<comment type="caution">
    <text evidence="9">The sequence shown here is derived from an EMBL/GenBank/DDBJ whole genome shotgun (WGS) entry which is preliminary data.</text>
</comment>
<evidence type="ECO:0000256" key="2">
    <source>
        <dbReference type="ARBA" id="ARBA00022475"/>
    </source>
</evidence>
<proteinExistence type="predicted"/>
<evidence type="ECO:0000256" key="3">
    <source>
        <dbReference type="ARBA" id="ARBA00022692"/>
    </source>
</evidence>
<evidence type="ECO:0000259" key="8">
    <source>
        <dbReference type="PROSITE" id="PS51352"/>
    </source>
</evidence>
<feature type="transmembrane region" description="Helical" evidence="7">
    <location>
        <begin position="414"/>
        <end position="440"/>
    </location>
</feature>
<dbReference type="Pfam" id="PF02683">
    <property type="entry name" value="DsbD_TM"/>
    <property type="match status" value="1"/>
</dbReference>
<comment type="subcellular location">
    <subcellularLocation>
        <location evidence="1">Cell membrane</location>
        <topology evidence="1">Multi-pass membrane protein</topology>
    </subcellularLocation>
</comment>
<dbReference type="InterPro" id="IPR028250">
    <property type="entry name" value="DsbDN"/>
</dbReference>
<dbReference type="SUPFAM" id="SSF52833">
    <property type="entry name" value="Thioredoxin-like"/>
    <property type="match status" value="1"/>
</dbReference>
<protein>
    <submittedName>
        <fullName evidence="9">Protein-disulfide reductase</fullName>
    </submittedName>
</protein>
<dbReference type="Proteomes" id="UP000483379">
    <property type="component" value="Unassembled WGS sequence"/>
</dbReference>
<name>A0A6M0JUE9_9GAMM</name>
<feature type="transmembrane region" description="Helical" evidence="7">
    <location>
        <begin position="490"/>
        <end position="508"/>
    </location>
</feature>
<keyword evidence="4" id="KW-0201">Cytochrome c-type biogenesis</keyword>
<dbReference type="Pfam" id="PF11412">
    <property type="entry name" value="DsbD_N"/>
    <property type="match status" value="1"/>
</dbReference>
<feature type="transmembrane region" description="Helical" evidence="7">
    <location>
        <begin position="332"/>
        <end position="355"/>
    </location>
</feature>
<dbReference type="EMBL" id="JAAIJQ010000009">
    <property type="protein sequence ID" value="NEV61148.1"/>
    <property type="molecule type" value="Genomic_DNA"/>
</dbReference>
<evidence type="ECO:0000256" key="6">
    <source>
        <dbReference type="ARBA" id="ARBA00023136"/>
    </source>
</evidence>
<dbReference type="PROSITE" id="PS51352">
    <property type="entry name" value="THIOREDOXIN_2"/>
    <property type="match status" value="1"/>
</dbReference>
<dbReference type="PANTHER" id="PTHR32234">
    <property type="entry name" value="THIOL:DISULFIDE INTERCHANGE PROTEIN DSBD"/>
    <property type="match status" value="1"/>
</dbReference>
<evidence type="ECO:0000313" key="9">
    <source>
        <dbReference type="EMBL" id="NEV61148.1"/>
    </source>
</evidence>
<feature type="transmembrane region" description="Helical" evidence="7">
    <location>
        <begin position="452"/>
        <end position="478"/>
    </location>
</feature>
<dbReference type="Gene3D" id="3.40.30.10">
    <property type="entry name" value="Glutaredoxin"/>
    <property type="match status" value="1"/>
</dbReference>
<evidence type="ECO:0000256" key="5">
    <source>
        <dbReference type="ARBA" id="ARBA00022989"/>
    </source>
</evidence>
<gene>
    <name evidence="9" type="ORF">G3446_04405</name>
</gene>
<sequence>MGPAWAWLLTILLILPLPGSASSVTTEHVTARLIAERTPIAPGAGVELAVVLDIQPGWHTYWRNPGDSGEAPRIDWTLPEGVVAGAIRWPYPELIRVGPLANYGYSGRAVHLVELSVPADWPAGTPLDMRAEAHWLVCAEHCIPESGLLELRLRTAEAAGAADPAWADLFADARRALPRDRLQGALLGAHDDGLRLSIPGVLNPAIQDAEPASVRFFAGSWGLIEHAAPQPWRIGAERLEIDLTPGSLAATADPEGVLVISDGDGAVGAFSVVAERGDVAPSAAQAAERDALTWPLALGLALLGGLILNLMPCVFPVLAIKALSLLDGAGRHALNGLAYTGGALLFFGLLGALLLAMRAGGAAVGWGFQLQYPPFVAVMADVFLVIGLALAGAVTLGGRLMALGGGQTGRGLGGAFGAGALAALVAAPCTAPFMGAALGYGLTLPWGQALSVLLALGLGLALPFLALSLFPALVRWLPRPGPWMETLKQALAFPMLAAAAWLLWVLAVQTGPDGVALGLTGMLLLAFGLWVRERTLLSAPRRRQAGAVTAGATILAALLLGVSTDELDVPARSPEEPANAGRPTLRAQPYSASRLAEARAEGRPVLVNMTAAWCITCLVNERVALSTAATAALLAKHQVRYLKGDWTNRDPAITAYLADFGRSGVPLYVYYPPQGEPRVLPQILTAGSVRETIEAPSTPVRNHQSDSPR</sequence>
<keyword evidence="5 7" id="KW-1133">Transmembrane helix</keyword>
<dbReference type="GO" id="GO:0017004">
    <property type="term" value="P:cytochrome complex assembly"/>
    <property type="evidence" value="ECO:0007669"/>
    <property type="project" value="UniProtKB-KW"/>
</dbReference>
<keyword evidence="2" id="KW-1003">Cell membrane</keyword>
<keyword evidence="6 7" id="KW-0472">Membrane</keyword>
<dbReference type="GO" id="GO:0005886">
    <property type="term" value="C:plasma membrane"/>
    <property type="evidence" value="ECO:0007669"/>
    <property type="project" value="UniProtKB-SubCell"/>
</dbReference>
<accession>A0A6M0JUE9</accession>
<evidence type="ECO:0000256" key="7">
    <source>
        <dbReference type="SAM" id="Phobius"/>
    </source>
</evidence>
<dbReference type="CDD" id="cd02953">
    <property type="entry name" value="DsbDgamma"/>
    <property type="match status" value="1"/>
</dbReference>
<evidence type="ECO:0000313" key="10">
    <source>
        <dbReference type="Proteomes" id="UP000483379"/>
    </source>
</evidence>
<dbReference type="InterPro" id="IPR036249">
    <property type="entry name" value="Thioredoxin-like_sf"/>
</dbReference>
<feature type="transmembrane region" description="Helical" evidence="7">
    <location>
        <begin position="514"/>
        <end position="532"/>
    </location>
</feature>
<dbReference type="InterPro" id="IPR003834">
    <property type="entry name" value="Cyt_c_assmbl_TM_dom"/>
</dbReference>
<feature type="domain" description="Thioredoxin" evidence="8">
    <location>
        <begin position="567"/>
        <end position="698"/>
    </location>
</feature>
<evidence type="ECO:0000256" key="4">
    <source>
        <dbReference type="ARBA" id="ARBA00022748"/>
    </source>
</evidence>
<reference evidence="9 10" key="1">
    <citation type="submission" date="2020-02" db="EMBL/GenBank/DDBJ databases">
        <title>Genome sequences of Thiorhodococcus mannitoliphagus and Thiorhodococcus minor, purple sulfur photosynthetic bacteria in the gammaproteobacterial family, Chromatiaceae.</title>
        <authorList>
            <person name="Aviles F.A."/>
            <person name="Meyer T.E."/>
            <person name="Kyndt J.A."/>
        </authorList>
    </citation>
    <scope>NUCLEOTIDE SEQUENCE [LARGE SCALE GENOMIC DNA]</scope>
    <source>
        <strain evidence="9 10">DSM 11518</strain>
    </source>
</reference>
<organism evidence="9 10">
    <name type="scientific">Thiorhodococcus minor</name>
    <dbReference type="NCBI Taxonomy" id="57489"/>
    <lineage>
        <taxon>Bacteria</taxon>
        <taxon>Pseudomonadati</taxon>
        <taxon>Pseudomonadota</taxon>
        <taxon>Gammaproteobacteria</taxon>
        <taxon>Chromatiales</taxon>
        <taxon>Chromatiaceae</taxon>
        <taxon>Thiorhodococcus</taxon>
    </lineage>
</organism>
<keyword evidence="3 7" id="KW-0812">Transmembrane</keyword>
<feature type="transmembrane region" description="Helical" evidence="7">
    <location>
        <begin position="375"/>
        <end position="402"/>
    </location>
</feature>
<dbReference type="GO" id="GO:0015035">
    <property type="term" value="F:protein-disulfide reductase activity"/>
    <property type="evidence" value="ECO:0007669"/>
    <property type="project" value="TreeGrafter"/>
</dbReference>
<feature type="transmembrane region" description="Helical" evidence="7">
    <location>
        <begin position="294"/>
        <end position="320"/>
    </location>
</feature>
<dbReference type="InterPro" id="IPR035671">
    <property type="entry name" value="DsbD_gamma"/>
</dbReference>
<dbReference type="GO" id="GO:0045454">
    <property type="term" value="P:cell redox homeostasis"/>
    <property type="evidence" value="ECO:0007669"/>
    <property type="project" value="TreeGrafter"/>
</dbReference>
<dbReference type="InterPro" id="IPR013766">
    <property type="entry name" value="Thioredoxin_domain"/>
</dbReference>
<dbReference type="Pfam" id="PF13899">
    <property type="entry name" value="Thioredoxin_7"/>
    <property type="match status" value="1"/>
</dbReference>
<dbReference type="AlphaFoldDB" id="A0A6M0JUE9"/>